<dbReference type="AlphaFoldDB" id="D5WPZ9"/>
<dbReference type="EMBL" id="CP002017">
    <property type="protein sequence ID" value="ADG06408.1"/>
    <property type="molecule type" value="Genomic_DNA"/>
</dbReference>
<evidence type="ECO:0000313" key="1">
    <source>
        <dbReference type="EMBL" id="ADG06408.1"/>
    </source>
</evidence>
<sequence length="158" mass="17096">MLLGDIEVARWEEMKTLVDTLAVGGAPLCTDPRGQVGLYARVASEIVIALEQGLSGRVLRLPVMLLEDGVQGGEFLRRARMWKQRLGSTGPLVAVGVEIPELEGVSAEDEGDLVLLSLTGEQVLAQVAVPGGLDHAVEMWRGRLAEEVVHRWGQFQTS</sequence>
<dbReference type="RefSeq" id="WP_013075695.1">
    <property type="nucleotide sequence ID" value="NC_014098.1"/>
</dbReference>
<dbReference type="HOGENOM" id="CLU_1667118_0_0_9"/>
<organism evidence="1 2">
    <name type="scientific">Kyrpidia tusciae (strain DSM 2912 / NBRC 15312 / T2)</name>
    <name type="common">Bacillus tusciae</name>
    <dbReference type="NCBI Taxonomy" id="562970"/>
    <lineage>
        <taxon>Bacteria</taxon>
        <taxon>Bacillati</taxon>
        <taxon>Bacillota</taxon>
        <taxon>Bacilli</taxon>
        <taxon>Bacillales</taxon>
        <taxon>Alicyclobacillaceae</taxon>
        <taxon>Kyrpidia</taxon>
    </lineage>
</organism>
<gene>
    <name evidence="1" type="ordered locus">Btus_1706</name>
</gene>
<reference evidence="1 2" key="1">
    <citation type="journal article" date="2011" name="Stand. Genomic Sci.">
        <title>Complete genome sequence of the thermophilic, hydrogen-oxidizing Bacillus tusciae type strain (T2) and reclassification in the new genus, Kyrpidia gen. nov. as Kyrpidia tusciae comb. nov. and emendation of the family Alicyclobacillaceae da Costa and Rainey, 2010.</title>
        <authorList>
            <person name="Klenk H.P."/>
            <person name="Lapidus A."/>
            <person name="Chertkov O."/>
            <person name="Copeland A."/>
            <person name="Del Rio T.G."/>
            <person name="Nolan M."/>
            <person name="Lucas S."/>
            <person name="Chen F."/>
            <person name="Tice H."/>
            <person name="Cheng J.F."/>
            <person name="Han C."/>
            <person name="Bruce D."/>
            <person name="Goodwin L."/>
            <person name="Pitluck S."/>
            <person name="Pati A."/>
            <person name="Ivanova N."/>
            <person name="Mavromatis K."/>
            <person name="Daum C."/>
            <person name="Chen A."/>
            <person name="Palaniappan K."/>
            <person name="Chang Y.J."/>
            <person name="Land M."/>
            <person name="Hauser L."/>
            <person name="Jeffries C.D."/>
            <person name="Detter J.C."/>
            <person name="Rohde M."/>
            <person name="Abt B."/>
            <person name="Pukall R."/>
            <person name="Goker M."/>
            <person name="Bristow J."/>
            <person name="Markowitz V."/>
            <person name="Hugenholtz P."/>
            <person name="Eisen J.A."/>
        </authorList>
    </citation>
    <scope>NUCLEOTIDE SEQUENCE [LARGE SCALE GENOMIC DNA]</scope>
    <source>
        <strain evidence="1 2">DSM 2912</strain>
    </source>
</reference>
<dbReference type="STRING" id="562970.Btus_1706"/>
<keyword evidence="2" id="KW-1185">Reference proteome</keyword>
<accession>D5WPZ9</accession>
<evidence type="ECO:0000313" key="2">
    <source>
        <dbReference type="Proteomes" id="UP000002368"/>
    </source>
</evidence>
<dbReference type="Proteomes" id="UP000002368">
    <property type="component" value="Chromosome"/>
</dbReference>
<dbReference type="KEGG" id="bts:Btus_1706"/>
<name>D5WPZ9_KYRT2</name>
<dbReference type="OrthoDB" id="2678750at2"/>
<proteinExistence type="predicted"/>
<protein>
    <submittedName>
        <fullName evidence="1">Uncharacterized protein</fullName>
    </submittedName>
</protein>